<dbReference type="GO" id="GO:0003700">
    <property type="term" value="F:DNA-binding transcription factor activity"/>
    <property type="evidence" value="ECO:0007669"/>
    <property type="project" value="InterPro"/>
</dbReference>
<organism evidence="6 7">
    <name type="scientific">Paenibacillus swuensis</name>
    <dbReference type="NCBI Taxonomy" id="1178515"/>
    <lineage>
        <taxon>Bacteria</taxon>
        <taxon>Bacillati</taxon>
        <taxon>Bacillota</taxon>
        <taxon>Bacilli</taxon>
        <taxon>Bacillales</taxon>
        <taxon>Paenibacillaceae</taxon>
        <taxon>Paenibacillus</taxon>
    </lineage>
</organism>
<reference evidence="6 7" key="1">
    <citation type="submission" date="2015-01" db="EMBL/GenBank/DDBJ databases">
        <title>Paenibacillus swuensis/DY6/whole genome sequencing.</title>
        <authorList>
            <person name="Kim M.K."/>
            <person name="Srinivasan S."/>
            <person name="Lee J.-J."/>
        </authorList>
    </citation>
    <scope>NUCLEOTIDE SEQUENCE [LARGE SCALE GENOMIC DNA]</scope>
    <source>
        <strain evidence="6 7">DY6</strain>
    </source>
</reference>
<accession>A0A172TEN8</accession>
<dbReference type="PROSITE" id="PS50949">
    <property type="entry name" value="HTH_GNTR"/>
    <property type="match status" value="1"/>
</dbReference>
<dbReference type="Gene3D" id="3.40.50.2300">
    <property type="match status" value="2"/>
</dbReference>
<dbReference type="STRING" id="1178515.SY83_03280"/>
<dbReference type="Proteomes" id="UP000076927">
    <property type="component" value="Chromosome"/>
</dbReference>
<dbReference type="EMBL" id="CP011388">
    <property type="protein sequence ID" value="ANE45501.1"/>
    <property type="molecule type" value="Genomic_DNA"/>
</dbReference>
<dbReference type="Pfam" id="PF00392">
    <property type="entry name" value="GntR"/>
    <property type="match status" value="1"/>
</dbReference>
<proteinExistence type="predicted"/>
<keyword evidence="4" id="KW-0804">Transcription</keyword>
<dbReference type="CDD" id="cd06267">
    <property type="entry name" value="PBP1_LacI_sugar_binding-like"/>
    <property type="match status" value="1"/>
</dbReference>
<keyword evidence="3" id="KW-0238">DNA-binding</keyword>
<dbReference type="KEGG" id="pswu:SY83_03280"/>
<dbReference type="AlphaFoldDB" id="A0A172TEN8"/>
<feature type="domain" description="HTH gntR-type" evidence="5">
    <location>
        <begin position="8"/>
        <end position="76"/>
    </location>
</feature>
<dbReference type="PANTHER" id="PTHR30146:SF95">
    <property type="entry name" value="RIBOSE OPERON REPRESSOR"/>
    <property type="match status" value="1"/>
</dbReference>
<evidence type="ECO:0000313" key="7">
    <source>
        <dbReference type="Proteomes" id="UP000076927"/>
    </source>
</evidence>
<dbReference type="InterPro" id="IPR036388">
    <property type="entry name" value="WH-like_DNA-bd_sf"/>
</dbReference>
<dbReference type="CDD" id="cd07377">
    <property type="entry name" value="WHTH_GntR"/>
    <property type="match status" value="1"/>
</dbReference>
<dbReference type="FunFam" id="1.10.10.10:FF:000079">
    <property type="entry name" value="GntR family transcriptional regulator"/>
    <property type="match status" value="1"/>
</dbReference>
<dbReference type="Pfam" id="PF13377">
    <property type="entry name" value="Peripla_BP_3"/>
    <property type="match status" value="1"/>
</dbReference>
<sequence>MANESPSKPMYEKIFDALRERIEDKQYKVGQRVPSEKELGEEYNVSRITSKKALELLANEGYIIRQPGRGSFVAEGQRTAGVTGNVSGVGSGTGAGAYNRRKTSKLLVGLIITDFGDSYGMGLVYGMEEASRKADSYLVIRRTFGIPALEEEAIQGMLELGVDGLIIFPAQGEYFNPEILKLVIGRFPFVLVDRHLKGISAGSISTDNVAAAKRGTEYLFELGHQHIAFVTPPPADTTAIEDRIEGFIQAHAEQGIAIDRELWIEDILSTLPSANTEENKQQDIEKIKRRLKENPHITGIFATEYNIAVLAQKAVKQLGLSIPEDISLISFDSPETNGYFPLTHLKQNQEEMGRLAFEHVLKLREGETVPGKIMLDASLIISQSTGPAKTTGRS</sequence>
<gene>
    <name evidence="6" type="ORF">SY83_03280</name>
</gene>
<dbReference type="InterPro" id="IPR000524">
    <property type="entry name" value="Tscrpt_reg_HTH_GntR"/>
</dbReference>
<dbReference type="SUPFAM" id="SSF53822">
    <property type="entry name" value="Periplasmic binding protein-like I"/>
    <property type="match status" value="1"/>
</dbReference>
<dbReference type="Gene3D" id="1.10.10.10">
    <property type="entry name" value="Winged helix-like DNA-binding domain superfamily/Winged helix DNA-binding domain"/>
    <property type="match status" value="1"/>
</dbReference>
<dbReference type="InterPro" id="IPR036390">
    <property type="entry name" value="WH_DNA-bd_sf"/>
</dbReference>
<keyword evidence="2" id="KW-0805">Transcription regulation</keyword>
<evidence type="ECO:0000256" key="2">
    <source>
        <dbReference type="ARBA" id="ARBA00023015"/>
    </source>
</evidence>
<evidence type="ECO:0000256" key="4">
    <source>
        <dbReference type="ARBA" id="ARBA00023163"/>
    </source>
</evidence>
<evidence type="ECO:0000259" key="5">
    <source>
        <dbReference type="PROSITE" id="PS50949"/>
    </source>
</evidence>
<dbReference type="InterPro" id="IPR046335">
    <property type="entry name" value="LacI/GalR-like_sensor"/>
</dbReference>
<dbReference type="SMART" id="SM00345">
    <property type="entry name" value="HTH_GNTR"/>
    <property type="match status" value="1"/>
</dbReference>
<name>A0A172TEN8_9BACL</name>
<dbReference type="PATRIC" id="fig|1178515.4.peg.647"/>
<protein>
    <submittedName>
        <fullName evidence="6">GntR family transcriptional regulator</fullName>
    </submittedName>
</protein>
<evidence type="ECO:0000256" key="3">
    <source>
        <dbReference type="ARBA" id="ARBA00023125"/>
    </source>
</evidence>
<dbReference type="OrthoDB" id="9799482at2"/>
<dbReference type="InterPro" id="IPR028082">
    <property type="entry name" value="Peripla_BP_I"/>
</dbReference>
<evidence type="ECO:0000256" key="1">
    <source>
        <dbReference type="ARBA" id="ARBA00022491"/>
    </source>
</evidence>
<dbReference type="GO" id="GO:0000976">
    <property type="term" value="F:transcription cis-regulatory region binding"/>
    <property type="evidence" value="ECO:0007669"/>
    <property type="project" value="TreeGrafter"/>
</dbReference>
<evidence type="ECO:0000313" key="6">
    <source>
        <dbReference type="EMBL" id="ANE45501.1"/>
    </source>
</evidence>
<keyword evidence="7" id="KW-1185">Reference proteome</keyword>
<dbReference type="SUPFAM" id="SSF46785">
    <property type="entry name" value="Winged helix' DNA-binding domain"/>
    <property type="match status" value="1"/>
</dbReference>
<dbReference type="PRINTS" id="PR00035">
    <property type="entry name" value="HTHGNTR"/>
</dbReference>
<dbReference type="PANTHER" id="PTHR30146">
    <property type="entry name" value="LACI-RELATED TRANSCRIPTIONAL REPRESSOR"/>
    <property type="match status" value="1"/>
</dbReference>
<dbReference type="RefSeq" id="WP_068604228.1">
    <property type="nucleotide sequence ID" value="NZ_CP011388.1"/>
</dbReference>
<keyword evidence="1" id="KW-0678">Repressor</keyword>